<comment type="similarity">
    <text evidence="2 7">Belongs to the NDUFAF7 family.</text>
</comment>
<dbReference type="Gene3D" id="3.40.50.12710">
    <property type="match status" value="1"/>
</dbReference>
<evidence type="ECO:0000313" key="10">
    <source>
        <dbReference type="Proteomes" id="UP000193986"/>
    </source>
</evidence>
<dbReference type="EC" id="2.1.1.320" evidence="7"/>
<accession>A0A1Y2B4L2</accession>
<comment type="catalytic activity">
    <reaction evidence="6 7">
        <text>L-arginyl-[protein] + 2 S-adenosyl-L-methionine = N(omega),N(omega)'-dimethyl-L-arginyl-[protein] + 2 S-adenosyl-L-homocysteine + 2 H(+)</text>
        <dbReference type="Rhea" id="RHEA:48108"/>
        <dbReference type="Rhea" id="RHEA-COMP:10532"/>
        <dbReference type="Rhea" id="RHEA-COMP:11992"/>
        <dbReference type="ChEBI" id="CHEBI:15378"/>
        <dbReference type="ChEBI" id="CHEBI:29965"/>
        <dbReference type="ChEBI" id="CHEBI:57856"/>
        <dbReference type="ChEBI" id="CHEBI:59789"/>
        <dbReference type="ChEBI" id="CHEBI:88221"/>
        <dbReference type="EC" id="2.1.1.320"/>
    </reaction>
</comment>
<dbReference type="SUPFAM" id="SSF53335">
    <property type="entry name" value="S-adenosyl-L-methionine-dependent methyltransferases"/>
    <property type="match status" value="1"/>
</dbReference>
<dbReference type="OrthoDB" id="17415at2759"/>
<dbReference type="GO" id="GO:0032259">
    <property type="term" value="P:methylation"/>
    <property type="evidence" value="ECO:0007669"/>
    <property type="project" value="UniProtKB-KW"/>
</dbReference>
<keyword evidence="4 7" id="KW-0808">Transferase</keyword>
<evidence type="ECO:0000256" key="8">
    <source>
        <dbReference type="SAM" id="MobiDB-lite"/>
    </source>
</evidence>
<keyword evidence="10" id="KW-1185">Reference proteome</keyword>
<keyword evidence="3 7" id="KW-0489">Methyltransferase</keyword>
<comment type="function">
    <text evidence="7">Arginine methyltransferase involved in the assembly or stability of mitochondrial NADH:ubiquinone oxidoreductase complex (complex I).</text>
</comment>
<keyword evidence="5 7" id="KW-0496">Mitochondrion</keyword>
<dbReference type="InterPro" id="IPR029063">
    <property type="entry name" value="SAM-dependent_MTases_sf"/>
</dbReference>
<dbReference type="PANTHER" id="PTHR12049:SF5">
    <property type="entry name" value="PROTEIN ARGININE METHYLTRANSFERASE NDUFAF7 HOMOLOG, MITOCHONDRIAL"/>
    <property type="match status" value="1"/>
</dbReference>
<dbReference type="AlphaFoldDB" id="A0A1Y2B4L2"/>
<dbReference type="GO" id="GO:0005739">
    <property type="term" value="C:mitochondrion"/>
    <property type="evidence" value="ECO:0007669"/>
    <property type="project" value="UniProtKB-SubCell"/>
</dbReference>
<dbReference type="STRING" id="71784.A0A1Y2B4L2"/>
<name>A0A1Y2B4L2_9TREE</name>
<dbReference type="PANTHER" id="PTHR12049">
    <property type="entry name" value="PROTEIN ARGININE METHYLTRANSFERASE NDUFAF7, MITOCHONDRIAL"/>
    <property type="match status" value="1"/>
</dbReference>
<dbReference type="FunCoup" id="A0A1Y2B4L2">
    <property type="interactions" value="19"/>
</dbReference>
<gene>
    <name evidence="9" type="ORF">BCR39DRAFT_533592</name>
</gene>
<feature type="compositionally biased region" description="Polar residues" evidence="8">
    <location>
        <begin position="1"/>
        <end position="14"/>
    </location>
</feature>
<evidence type="ECO:0000256" key="2">
    <source>
        <dbReference type="ARBA" id="ARBA00005891"/>
    </source>
</evidence>
<comment type="caution">
    <text evidence="9">The sequence shown here is derived from an EMBL/GenBank/DDBJ whole genome shotgun (WGS) entry which is preliminary data.</text>
</comment>
<reference evidence="9 10" key="1">
    <citation type="submission" date="2016-07" db="EMBL/GenBank/DDBJ databases">
        <title>Pervasive Adenine N6-methylation of Active Genes in Fungi.</title>
        <authorList>
            <consortium name="DOE Joint Genome Institute"/>
            <person name="Mondo S.J."/>
            <person name="Dannebaum R.O."/>
            <person name="Kuo R.C."/>
            <person name="Labutti K."/>
            <person name="Haridas S."/>
            <person name="Kuo A."/>
            <person name="Salamov A."/>
            <person name="Ahrendt S.R."/>
            <person name="Lipzen A."/>
            <person name="Sullivan W."/>
            <person name="Andreopoulos W.B."/>
            <person name="Clum A."/>
            <person name="Lindquist E."/>
            <person name="Daum C."/>
            <person name="Ramamoorthy G.K."/>
            <person name="Gryganskyi A."/>
            <person name="Culley D."/>
            <person name="Magnuson J.K."/>
            <person name="James T.Y."/>
            <person name="O'Malley M.A."/>
            <person name="Stajich J.E."/>
            <person name="Spatafora J.W."/>
            <person name="Visel A."/>
            <person name="Grigoriev I.V."/>
        </authorList>
    </citation>
    <scope>NUCLEOTIDE SEQUENCE [LARGE SCALE GENOMIC DNA]</scope>
    <source>
        <strain evidence="9 10">68-887.2</strain>
    </source>
</reference>
<dbReference type="GO" id="GO:0035243">
    <property type="term" value="F:protein-arginine omega-N symmetric methyltransferase activity"/>
    <property type="evidence" value="ECO:0007669"/>
    <property type="project" value="UniProtKB-EC"/>
</dbReference>
<proteinExistence type="inferred from homology"/>
<evidence type="ECO:0000256" key="5">
    <source>
        <dbReference type="ARBA" id="ARBA00023128"/>
    </source>
</evidence>
<dbReference type="Pfam" id="PF02636">
    <property type="entry name" value="Methyltransf_28"/>
    <property type="match status" value="1"/>
</dbReference>
<dbReference type="Proteomes" id="UP000193986">
    <property type="component" value="Unassembled WGS sequence"/>
</dbReference>
<sequence>MSAGPSSRTIAQVASTSRRRLVSGSSSRRVRLPVFPALQSVRHASSEPDDSKSKGWVKGRFNFNTSLTMTEEPDPDYVNWRRVTAADLAHRREPPTRVKMLVRDFIDDSLYNPHYGYFSRNATIFTPPTPEGYSFASFRDQGAFTAALSERYLNEYKMEAAQTGEPQSGIGRQVWHTPTELFKPYYARALTSAILNNYKLNHFPYQDLIIYEIGAGNGSFMVDSLAFLRDRHPEVYARTKYRIIEISATLAEGQRNRAVKAGFRDKVEVINEDFSLWTGGSDDPCYVVALEVLDNFSHDMIRYDVSTLEPYQAIVVVDAEGDFTLVYEPVTDPLIQRFLEYRDLLPPSSSTSPYLSSALLGSTLLRRLYSILPLAPNLSDADFIPSKSLQFLEQLRHRLPNHRLLLSDFDSLPDALKGRNGPVVQTRYQGTMIPCETFLVKQGYFDIFFPTDFRLLRDIYGLVMSSNDPDPSLQSKRSKATSGALDGDFFHSHAVRGFKRRNVTVYDHAAFVRQFGGDEAVKGTTLKDGTWILDWMYRNAKIMF</sequence>
<evidence type="ECO:0000256" key="6">
    <source>
        <dbReference type="ARBA" id="ARBA00048612"/>
    </source>
</evidence>
<evidence type="ECO:0000256" key="7">
    <source>
        <dbReference type="RuleBase" id="RU364114"/>
    </source>
</evidence>
<dbReference type="InterPro" id="IPR038375">
    <property type="entry name" value="NDUFAF7_sf"/>
</dbReference>
<protein>
    <recommendedName>
        <fullName evidence="7">Protein arginine methyltransferase NDUFAF7</fullName>
        <ecNumber evidence="7">2.1.1.320</ecNumber>
    </recommendedName>
</protein>
<organism evidence="9 10">
    <name type="scientific">Naematelia encephala</name>
    <dbReference type="NCBI Taxonomy" id="71784"/>
    <lineage>
        <taxon>Eukaryota</taxon>
        <taxon>Fungi</taxon>
        <taxon>Dikarya</taxon>
        <taxon>Basidiomycota</taxon>
        <taxon>Agaricomycotina</taxon>
        <taxon>Tremellomycetes</taxon>
        <taxon>Tremellales</taxon>
        <taxon>Naemateliaceae</taxon>
        <taxon>Naematelia</taxon>
    </lineage>
</organism>
<comment type="subcellular location">
    <subcellularLocation>
        <location evidence="1 7">Mitochondrion</location>
    </subcellularLocation>
</comment>
<dbReference type="EMBL" id="MCFC01000028">
    <property type="protein sequence ID" value="ORY29015.1"/>
    <property type="molecule type" value="Genomic_DNA"/>
</dbReference>
<dbReference type="InParanoid" id="A0A1Y2B4L2"/>
<evidence type="ECO:0000256" key="4">
    <source>
        <dbReference type="ARBA" id="ARBA00022679"/>
    </source>
</evidence>
<evidence type="ECO:0000313" key="9">
    <source>
        <dbReference type="EMBL" id="ORY29015.1"/>
    </source>
</evidence>
<evidence type="ECO:0000256" key="3">
    <source>
        <dbReference type="ARBA" id="ARBA00022603"/>
    </source>
</evidence>
<evidence type="ECO:0000256" key="1">
    <source>
        <dbReference type="ARBA" id="ARBA00004173"/>
    </source>
</evidence>
<feature type="region of interest" description="Disordered" evidence="8">
    <location>
        <begin position="1"/>
        <end position="27"/>
    </location>
</feature>
<dbReference type="InterPro" id="IPR003788">
    <property type="entry name" value="NDUFAF7"/>
</dbReference>